<sequence length="61" mass="6766">MRGGLQFAVQQGISKAINHFDQTFKQLLVAALECYVTRHDLGTTFGKEIGQWARVAAIENS</sequence>
<evidence type="ECO:0000313" key="1">
    <source>
        <dbReference type="EMBL" id="OLP58126.1"/>
    </source>
</evidence>
<dbReference type="EMBL" id="MKIP01000058">
    <property type="protein sequence ID" value="OLP58126.1"/>
    <property type="molecule type" value="Genomic_DNA"/>
</dbReference>
<keyword evidence="2" id="KW-1185">Reference proteome</keyword>
<proteinExistence type="predicted"/>
<name>A0A1Q9ARY7_9HYPH</name>
<protein>
    <submittedName>
        <fullName evidence="1">Uncharacterized protein</fullName>
    </submittedName>
</protein>
<reference evidence="1 2" key="1">
    <citation type="submission" date="2016-09" db="EMBL/GenBank/DDBJ databases">
        <title>Rhizobium sp. nov., a novel species isolated from the rice rhizosphere.</title>
        <authorList>
            <person name="Zhao J."/>
            <person name="Zhang X."/>
        </authorList>
    </citation>
    <scope>NUCLEOTIDE SEQUENCE [LARGE SCALE GENOMIC DNA]</scope>
    <source>
        <strain evidence="1 2">1.7048</strain>
    </source>
</reference>
<dbReference type="Proteomes" id="UP000186364">
    <property type="component" value="Unassembled WGS sequence"/>
</dbReference>
<dbReference type="AlphaFoldDB" id="A0A1Q9ARY7"/>
<accession>A0A1Q9ARY7</accession>
<comment type="caution">
    <text evidence="1">The sequence shown here is derived from an EMBL/GenBank/DDBJ whole genome shotgun (WGS) entry which is preliminary data.</text>
</comment>
<gene>
    <name evidence="1" type="ORF">BJF93_05700</name>
</gene>
<evidence type="ECO:0000313" key="2">
    <source>
        <dbReference type="Proteomes" id="UP000186364"/>
    </source>
</evidence>
<organism evidence="1 2">
    <name type="scientific">Xaviernesmea oryzae</name>
    <dbReference type="NCBI Taxonomy" id="464029"/>
    <lineage>
        <taxon>Bacteria</taxon>
        <taxon>Pseudomonadati</taxon>
        <taxon>Pseudomonadota</taxon>
        <taxon>Alphaproteobacteria</taxon>
        <taxon>Hyphomicrobiales</taxon>
        <taxon>Rhizobiaceae</taxon>
        <taxon>Rhizobium/Agrobacterium group</taxon>
        <taxon>Xaviernesmea</taxon>
    </lineage>
</organism>